<protein>
    <submittedName>
        <fullName evidence="2">Uncharacterized protein</fullName>
    </submittedName>
</protein>
<feature type="region of interest" description="Disordered" evidence="1">
    <location>
        <begin position="1"/>
        <end position="32"/>
    </location>
</feature>
<name>A0A2U8UHR9_9CAUD</name>
<feature type="compositionally biased region" description="Basic and acidic residues" evidence="1">
    <location>
        <begin position="100"/>
        <end position="109"/>
    </location>
</feature>
<proteinExistence type="predicted"/>
<feature type="compositionally biased region" description="Polar residues" evidence="1">
    <location>
        <begin position="74"/>
        <end position="83"/>
    </location>
</feature>
<dbReference type="KEGG" id="vg:54992007"/>
<dbReference type="EMBL" id="MH153799">
    <property type="protein sequence ID" value="AWN03195.1"/>
    <property type="molecule type" value="Genomic_DNA"/>
</dbReference>
<sequence length="156" mass="16110">MGIGTLRRYHGAPRVDQPVAALPEAPKKGDTAETWKAYAAVRGWDSTLSKAKIIEQYEADLEAQSNAGDERVVSTLTGATTETVPEGSVTPSEPQPVGEAEQRDADKPGEGVTTSADLIGGEAPTVPEGAPAPDETSPDSERAGADATKPADEAAK</sequence>
<feature type="compositionally biased region" description="Basic and acidic residues" evidence="1">
    <location>
        <begin position="139"/>
        <end position="156"/>
    </location>
</feature>
<evidence type="ECO:0000256" key="1">
    <source>
        <dbReference type="SAM" id="MobiDB-lite"/>
    </source>
</evidence>
<accession>A0A2U8UHR9</accession>
<feature type="region of interest" description="Disordered" evidence="1">
    <location>
        <begin position="63"/>
        <end position="156"/>
    </location>
</feature>
<organism evidence="2 3">
    <name type="scientific">Microbacterium phage Appa</name>
    <dbReference type="NCBI Taxonomy" id="2182350"/>
    <lineage>
        <taxon>Viruses</taxon>
        <taxon>Duplodnaviria</taxon>
        <taxon>Heunggongvirae</taxon>
        <taxon>Uroviricota</taxon>
        <taxon>Caudoviricetes</taxon>
        <taxon>Appavirus</taxon>
        <taxon>Appavirus appa</taxon>
    </lineage>
</organism>
<dbReference type="RefSeq" id="YP_009801490.1">
    <property type="nucleotide sequence ID" value="NC_047972.1"/>
</dbReference>
<keyword evidence="3" id="KW-1185">Reference proteome</keyword>
<evidence type="ECO:0000313" key="2">
    <source>
        <dbReference type="EMBL" id="AWN03195.1"/>
    </source>
</evidence>
<gene>
    <name evidence="2" type="primary">13</name>
    <name evidence="2" type="ORF">PBI_APPA_13</name>
</gene>
<evidence type="ECO:0000313" key="3">
    <source>
        <dbReference type="Proteomes" id="UP000246517"/>
    </source>
</evidence>
<dbReference type="Proteomes" id="UP000246517">
    <property type="component" value="Segment"/>
</dbReference>
<reference evidence="2 3" key="1">
    <citation type="submission" date="2018-03" db="EMBL/GenBank/DDBJ databases">
        <authorList>
            <person name="Zack K.M."/>
            <person name="Garlena R.A."/>
            <person name="Russell D.A."/>
            <person name="Pope W.H."/>
            <person name="Jacobs-Sera D."/>
            <person name="Hatfull G.F."/>
        </authorList>
    </citation>
    <scope>NUCLEOTIDE SEQUENCE [LARGE SCALE GENOMIC DNA]</scope>
</reference>
<dbReference type="GeneID" id="54992007"/>